<dbReference type="SUPFAM" id="SSF75620">
    <property type="entry name" value="Release factor"/>
    <property type="match status" value="1"/>
</dbReference>
<dbReference type="InterPro" id="IPR052405">
    <property type="entry name" value="Mito_Transl_Release_Factor"/>
</dbReference>
<evidence type="ECO:0000256" key="1">
    <source>
        <dbReference type="ARBA" id="ARBA00004173"/>
    </source>
</evidence>
<keyword evidence="3" id="KW-0809">Transit peptide</keyword>
<dbReference type="PANTHER" id="PTHR46203:SF1">
    <property type="entry name" value="MITOCHONDRIAL TRANSLATION RELEASE FACTOR IN RESCUE"/>
    <property type="match status" value="1"/>
</dbReference>
<gene>
    <name evidence="7" type="ORF">BOTCAL_0337g00060</name>
</gene>
<comment type="caution">
    <text evidence="7">The sequence shown here is derived from an EMBL/GenBank/DDBJ whole genome shotgun (WGS) entry which is preliminary data.</text>
</comment>
<dbReference type="OrthoDB" id="277888at2759"/>
<comment type="subcellular location">
    <subcellularLocation>
        <location evidence="1">Mitochondrion</location>
    </subcellularLocation>
</comment>
<name>A0A4Y8CVQ1_9HELO</name>
<evidence type="ECO:0000256" key="4">
    <source>
        <dbReference type="ARBA" id="ARBA00023128"/>
    </source>
</evidence>
<evidence type="ECO:0000313" key="7">
    <source>
        <dbReference type="EMBL" id="TEY45010.1"/>
    </source>
</evidence>
<comment type="similarity">
    <text evidence="2">Belongs to the prokaryotic/mitochondrial release factor family.</text>
</comment>
<evidence type="ECO:0000259" key="6">
    <source>
        <dbReference type="Pfam" id="PF00472"/>
    </source>
</evidence>
<dbReference type="PANTHER" id="PTHR46203">
    <property type="entry name" value="PROBABLE PEPTIDE CHAIN RELEASE FACTOR C12ORF65"/>
    <property type="match status" value="1"/>
</dbReference>
<feature type="region of interest" description="Disordered" evidence="5">
    <location>
        <begin position="158"/>
        <end position="181"/>
    </location>
</feature>
<dbReference type="Pfam" id="PF00472">
    <property type="entry name" value="RF-1"/>
    <property type="match status" value="1"/>
</dbReference>
<keyword evidence="4" id="KW-0496">Mitochondrion</keyword>
<protein>
    <recommendedName>
        <fullName evidence="6">Prokaryotic-type class I peptide chain release factors domain-containing protein</fullName>
    </recommendedName>
</protein>
<dbReference type="GO" id="GO:0032543">
    <property type="term" value="P:mitochondrial translation"/>
    <property type="evidence" value="ECO:0007669"/>
    <property type="project" value="UniProtKB-ARBA"/>
</dbReference>
<accession>A0A4Y8CVQ1</accession>
<dbReference type="AlphaFoldDB" id="A0A4Y8CVQ1"/>
<dbReference type="Gene3D" id="3.30.160.20">
    <property type="match status" value="1"/>
</dbReference>
<dbReference type="GO" id="GO:0005739">
    <property type="term" value="C:mitochondrion"/>
    <property type="evidence" value="ECO:0007669"/>
    <property type="project" value="UniProtKB-SubCell"/>
</dbReference>
<keyword evidence="8" id="KW-1185">Reference proteome</keyword>
<dbReference type="FunFam" id="3.30.160.20:FF:000065">
    <property type="entry name" value="Peptidyl-tRNA hydrolase domain protein"/>
    <property type="match status" value="1"/>
</dbReference>
<evidence type="ECO:0000256" key="2">
    <source>
        <dbReference type="ARBA" id="ARBA00010835"/>
    </source>
</evidence>
<sequence>MLRGLLSVVSRGTVLENVTAVNSNSIIKRNICNTTPLWKKKMPDRPAPIDEADFTEVFLHGSGPGGQKIESLPNKTSSAVQLKHIPTGMVLKVQATRSRTQNRKIARQMLAERLELLEKGKESRVAIVGETKKKRKSSAVKKSKRKYRLLAEEKAMKTGEDKVEVEEEEEEEGGLRIAKES</sequence>
<dbReference type="InterPro" id="IPR000352">
    <property type="entry name" value="Pep_chain_release_fac_I"/>
</dbReference>
<evidence type="ECO:0000313" key="8">
    <source>
        <dbReference type="Proteomes" id="UP000297299"/>
    </source>
</evidence>
<reference evidence="7 8" key="1">
    <citation type="submission" date="2017-11" db="EMBL/GenBank/DDBJ databases">
        <title>Comparative genomics of Botrytis spp.</title>
        <authorList>
            <person name="Valero-Jimenez C.A."/>
            <person name="Tapia P."/>
            <person name="Veloso J."/>
            <person name="Silva-Moreno E."/>
            <person name="Staats M."/>
            <person name="Valdes J.H."/>
            <person name="Van Kan J.A.L."/>
        </authorList>
    </citation>
    <scope>NUCLEOTIDE SEQUENCE [LARGE SCALE GENOMIC DNA]</scope>
    <source>
        <strain evidence="7 8">MUCL2830</strain>
    </source>
</reference>
<dbReference type="STRING" id="38488.A0A4Y8CVQ1"/>
<evidence type="ECO:0000256" key="3">
    <source>
        <dbReference type="ARBA" id="ARBA00022946"/>
    </source>
</evidence>
<evidence type="ECO:0000256" key="5">
    <source>
        <dbReference type="SAM" id="MobiDB-lite"/>
    </source>
</evidence>
<dbReference type="EMBL" id="PHWZ01000336">
    <property type="protein sequence ID" value="TEY45010.1"/>
    <property type="molecule type" value="Genomic_DNA"/>
</dbReference>
<dbReference type="InterPro" id="IPR045853">
    <property type="entry name" value="Pep_chain_release_fac_I_sf"/>
</dbReference>
<feature type="compositionally biased region" description="Acidic residues" evidence="5">
    <location>
        <begin position="163"/>
        <end position="172"/>
    </location>
</feature>
<feature type="domain" description="Prokaryotic-type class I peptide chain release factors" evidence="6">
    <location>
        <begin position="49"/>
        <end position="150"/>
    </location>
</feature>
<proteinExistence type="inferred from homology"/>
<organism evidence="7 8">
    <name type="scientific">Botryotinia calthae</name>
    <dbReference type="NCBI Taxonomy" id="38488"/>
    <lineage>
        <taxon>Eukaryota</taxon>
        <taxon>Fungi</taxon>
        <taxon>Dikarya</taxon>
        <taxon>Ascomycota</taxon>
        <taxon>Pezizomycotina</taxon>
        <taxon>Leotiomycetes</taxon>
        <taxon>Helotiales</taxon>
        <taxon>Sclerotiniaceae</taxon>
        <taxon>Botryotinia</taxon>
    </lineage>
</organism>
<dbReference type="Proteomes" id="UP000297299">
    <property type="component" value="Unassembled WGS sequence"/>
</dbReference>
<dbReference type="GO" id="GO:0003747">
    <property type="term" value="F:translation release factor activity"/>
    <property type="evidence" value="ECO:0007669"/>
    <property type="project" value="InterPro"/>
</dbReference>